<evidence type="ECO:0000313" key="3">
    <source>
        <dbReference type="Proteomes" id="UP000286806"/>
    </source>
</evidence>
<dbReference type="RefSeq" id="WP_124703392.1">
    <property type="nucleotide sequence ID" value="NZ_BGOW01000002.1"/>
</dbReference>
<dbReference type="Proteomes" id="UP000286806">
    <property type="component" value="Unassembled WGS sequence"/>
</dbReference>
<protein>
    <submittedName>
        <fullName evidence="2">ABC transporter permease protein</fullName>
    </submittedName>
</protein>
<organism evidence="2 3">
    <name type="scientific">Sulfuriferula multivorans</name>
    <dbReference type="NCBI Taxonomy" id="1559896"/>
    <lineage>
        <taxon>Bacteria</taxon>
        <taxon>Pseudomonadati</taxon>
        <taxon>Pseudomonadota</taxon>
        <taxon>Betaproteobacteria</taxon>
        <taxon>Nitrosomonadales</taxon>
        <taxon>Sulfuricellaceae</taxon>
        <taxon>Sulfuriferula</taxon>
    </lineage>
</organism>
<dbReference type="EMBL" id="BGOW01000002">
    <property type="protein sequence ID" value="GBL44547.1"/>
    <property type="molecule type" value="Genomic_DNA"/>
</dbReference>
<keyword evidence="1" id="KW-0812">Transmembrane</keyword>
<evidence type="ECO:0000313" key="2">
    <source>
        <dbReference type="EMBL" id="GBL44547.1"/>
    </source>
</evidence>
<dbReference type="Pfam" id="PF02405">
    <property type="entry name" value="MlaE"/>
    <property type="match status" value="1"/>
</dbReference>
<dbReference type="GO" id="GO:0043190">
    <property type="term" value="C:ATP-binding cassette (ABC) transporter complex"/>
    <property type="evidence" value="ECO:0007669"/>
    <property type="project" value="InterPro"/>
</dbReference>
<dbReference type="AlphaFoldDB" id="A0A401JA98"/>
<dbReference type="PANTHER" id="PTHR30188">
    <property type="entry name" value="ABC TRANSPORTER PERMEASE PROTEIN-RELATED"/>
    <property type="match status" value="1"/>
</dbReference>
<keyword evidence="3" id="KW-1185">Reference proteome</keyword>
<feature type="transmembrane region" description="Helical" evidence="1">
    <location>
        <begin position="54"/>
        <end position="80"/>
    </location>
</feature>
<feature type="transmembrane region" description="Helical" evidence="1">
    <location>
        <begin position="92"/>
        <end position="116"/>
    </location>
</feature>
<dbReference type="InterPro" id="IPR030802">
    <property type="entry name" value="Permease_MalE"/>
</dbReference>
<keyword evidence="1" id="KW-1133">Transmembrane helix</keyword>
<feature type="transmembrane region" description="Helical" evidence="1">
    <location>
        <begin position="154"/>
        <end position="183"/>
    </location>
</feature>
<reference evidence="2 3" key="1">
    <citation type="journal article" date="2019" name="Front. Microbiol.">
        <title>Genomes of Neutrophilic Sulfur-Oxidizing Chemolithoautotrophs Representing 9 Proteobacterial Species From 8 Genera.</title>
        <authorList>
            <person name="Watanabe T."/>
            <person name="Kojima H."/>
            <person name="Umezawa K."/>
            <person name="Hori C."/>
            <person name="Takasuka T.E."/>
            <person name="Kato Y."/>
            <person name="Fukui M."/>
        </authorList>
    </citation>
    <scope>NUCLEOTIDE SEQUENCE [LARGE SCALE GENOMIC DNA]</scope>
    <source>
        <strain evidence="2 3">TTN</strain>
    </source>
</reference>
<evidence type="ECO:0000256" key="1">
    <source>
        <dbReference type="SAM" id="Phobius"/>
    </source>
</evidence>
<dbReference type="GO" id="GO:0005548">
    <property type="term" value="F:phospholipid transporter activity"/>
    <property type="evidence" value="ECO:0007669"/>
    <property type="project" value="TreeGrafter"/>
</dbReference>
<feature type="transmembrane region" description="Helical" evidence="1">
    <location>
        <begin position="233"/>
        <end position="261"/>
    </location>
</feature>
<comment type="caution">
    <text evidence="2">The sequence shown here is derived from an EMBL/GenBank/DDBJ whole genome shotgun (WGS) entry which is preliminary data.</text>
</comment>
<sequence>MNVLVTRIETIGNAVITRLRSAAALVDFGWRLLTVALNPRTYDSATRWIIVKQIYFTAVQALPIYMAYSLVISAVIIQIMVTVARNFGLSEYVPGLIVGFLVMELLPFLSVLFVALRSGAAINTEVALMHVNDELTAFEHAHIDPIRYEFMPRVVGGVLSVLALTGLSVLTALGVAFFVIYGFEPVNFPAYSRAIAHLLAFPLVFWLVLKTTLFGLSVTLIPIKTGLEIPKRLFLVPVAVLKGMMRVFFAIVLIEVASLAFKYI</sequence>
<dbReference type="OrthoDB" id="8903628at2"/>
<accession>A0A401JA98</accession>
<name>A0A401JA98_9PROT</name>
<dbReference type="PANTHER" id="PTHR30188:SF4">
    <property type="entry name" value="PROTEIN TRIGALACTOSYLDIACYLGLYCEROL 1, CHLOROPLASTIC"/>
    <property type="match status" value="1"/>
</dbReference>
<feature type="transmembrane region" description="Helical" evidence="1">
    <location>
        <begin position="195"/>
        <end position="221"/>
    </location>
</feature>
<proteinExistence type="predicted"/>
<gene>
    <name evidence="2" type="ORF">SFMTTN_0344</name>
</gene>
<keyword evidence="1" id="KW-0472">Membrane</keyword>